<evidence type="ECO:0000256" key="11">
    <source>
        <dbReference type="ARBA" id="ARBA00023304"/>
    </source>
</evidence>
<keyword evidence="8" id="KW-0028">Amino-acid biosynthesis</keyword>
<dbReference type="EC" id="2.6.1.42" evidence="6"/>
<evidence type="ECO:0000256" key="1">
    <source>
        <dbReference type="ARBA" id="ARBA00001933"/>
    </source>
</evidence>
<evidence type="ECO:0000256" key="13">
    <source>
        <dbReference type="ARBA" id="ARBA00048798"/>
    </source>
</evidence>
<evidence type="ECO:0000256" key="3">
    <source>
        <dbReference type="ARBA" id="ARBA00004931"/>
    </source>
</evidence>
<dbReference type="Gene3D" id="3.30.470.10">
    <property type="match status" value="1"/>
</dbReference>
<dbReference type="NCBIfam" id="TIGR01123">
    <property type="entry name" value="ilvE_II"/>
    <property type="match status" value="1"/>
</dbReference>
<dbReference type="InterPro" id="IPR043132">
    <property type="entry name" value="BCAT-like_C"/>
</dbReference>
<organism evidence="15 16">
    <name type="scientific">Streptomyces coffeae</name>
    <dbReference type="NCBI Taxonomy" id="621382"/>
    <lineage>
        <taxon>Bacteria</taxon>
        <taxon>Bacillati</taxon>
        <taxon>Actinomycetota</taxon>
        <taxon>Actinomycetes</taxon>
        <taxon>Kitasatosporales</taxon>
        <taxon>Streptomycetaceae</taxon>
        <taxon>Streptomyces</taxon>
    </lineage>
</organism>
<dbReference type="CDD" id="cd01557">
    <property type="entry name" value="BCAT_beta_family"/>
    <property type="match status" value="1"/>
</dbReference>
<dbReference type="InterPro" id="IPR033939">
    <property type="entry name" value="BCAT_family"/>
</dbReference>
<comment type="pathway">
    <text evidence="2">Amino-acid biosynthesis; L-isoleucine biosynthesis; L-isoleucine from 2-oxobutanoate: step 4/4.</text>
</comment>
<reference evidence="15 16" key="1">
    <citation type="submission" date="2021-01" db="EMBL/GenBank/DDBJ databases">
        <title>WGS of actinomycetes isolated from Thailand.</title>
        <authorList>
            <person name="Thawai C."/>
        </authorList>
    </citation>
    <scope>NUCLEOTIDE SEQUENCE [LARGE SCALE GENOMIC DNA]</scope>
    <source>
        <strain evidence="15 16">CA1R205</strain>
    </source>
</reference>
<dbReference type="Gene3D" id="3.20.10.10">
    <property type="entry name" value="D-amino Acid Aminotransferase, subunit A, domain 2"/>
    <property type="match status" value="1"/>
</dbReference>
<evidence type="ECO:0000256" key="4">
    <source>
        <dbReference type="ARBA" id="ARBA00005072"/>
    </source>
</evidence>
<evidence type="ECO:0000256" key="8">
    <source>
        <dbReference type="ARBA" id="ARBA00022605"/>
    </source>
</evidence>
<comment type="cofactor">
    <cofactor evidence="1">
        <name>pyridoxal 5'-phosphate</name>
        <dbReference type="ChEBI" id="CHEBI:597326"/>
    </cofactor>
</comment>
<gene>
    <name evidence="15" type="ORF">JK363_31535</name>
</gene>
<comment type="caution">
    <text evidence="15">The sequence shown here is derived from an EMBL/GenBank/DDBJ whole genome shotgun (WGS) entry which is preliminary data.</text>
</comment>
<protein>
    <recommendedName>
        <fullName evidence="6">branched-chain-amino-acid transaminase</fullName>
        <ecNumber evidence="6">2.6.1.42</ecNumber>
    </recommendedName>
</protein>
<evidence type="ECO:0000256" key="7">
    <source>
        <dbReference type="ARBA" id="ARBA00022576"/>
    </source>
</evidence>
<keyword evidence="9 15" id="KW-0808">Transferase</keyword>
<evidence type="ECO:0000256" key="14">
    <source>
        <dbReference type="ARBA" id="ARBA00049229"/>
    </source>
</evidence>
<evidence type="ECO:0000256" key="10">
    <source>
        <dbReference type="ARBA" id="ARBA00022898"/>
    </source>
</evidence>
<accession>A0ABS1NM39</accession>
<dbReference type="GO" id="GO:0004084">
    <property type="term" value="F:branched-chain-amino-acid transaminase activity"/>
    <property type="evidence" value="ECO:0007669"/>
    <property type="project" value="UniProtKB-EC"/>
</dbReference>
<dbReference type="NCBIfam" id="NF009897">
    <property type="entry name" value="PRK13357.1"/>
    <property type="match status" value="1"/>
</dbReference>
<evidence type="ECO:0000256" key="9">
    <source>
        <dbReference type="ARBA" id="ARBA00022679"/>
    </source>
</evidence>
<comment type="pathway">
    <text evidence="3">Amino-acid biosynthesis; L-valine biosynthesis; L-valine from pyruvate: step 4/4.</text>
</comment>
<dbReference type="SUPFAM" id="SSF56752">
    <property type="entry name" value="D-aminoacid aminotransferase-like PLP-dependent enzymes"/>
    <property type="match status" value="1"/>
</dbReference>
<dbReference type="Proteomes" id="UP000634229">
    <property type="component" value="Unassembled WGS sequence"/>
</dbReference>
<dbReference type="PIRSF" id="PIRSF006468">
    <property type="entry name" value="BCAT1"/>
    <property type="match status" value="1"/>
</dbReference>
<name>A0ABS1NM39_9ACTN</name>
<evidence type="ECO:0000256" key="12">
    <source>
        <dbReference type="ARBA" id="ARBA00048212"/>
    </source>
</evidence>
<dbReference type="EMBL" id="JAERRF010000025">
    <property type="protein sequence ID" value="MBL1101116.1"/>
    <property type="molecule type" value="Genomic_DNA"/>
</dbReference>
<dbReference type="InterPro" id="IPR043131">
    <property type="entry name" value="BCAT-like_N"/>
</dbReference>
<evidence type="ECO:0000256" key="5">
    <source>
        <dbReference type="ARBA" id="ARBA00009320"/>
    </source>
</evidence>
<evidence type="ECO:0000256" key="6">
    <source>
        <dbReference type="ARBA" id="ARBA00013053"/>
    </source>
</evidence>
<sequence>MTPSHLTFERRPHPSPRPTAEREAILAAPGFGRHFTDHMVTIAWTEDRGWHNARLEPYAPIPMDPSNMTLHYGQAIFEGLKAYAQPDKTVAMFRPEVNARRFQLSARRLAMPELPVDTFVEACELLVREDAAWVPQEPEHTLYLRPFMIASENSLGVRPAASYLFAVIATPAGAYFPGGVEPVSVWVSQSYVRAAPGGTGAAKCAGNYAASLIAQAEAAQQGCDQVVWLDAVERRWIEEVGVMNLCFVYGTGSDATIVTPRLTDTLLAGVTRDSLLSLAGELGYATRETRISVEDWQTGCADGSISEVFACGTAAVITPVGQARTADTSWTIADGRPGPVSLRLREALLRRQTGADTDPHGWLHPCT</sequence>
<keyword evidence="11" id="KW-0100">Branched-chain amino acid biosynthesis</keyword>
<evidence type="ECO:0000313" key="15">
    <source>
        <dbReference type="EMBL" id="MBL1101116.1"/>
    </source>
</evidence>
<comment type="pathway">
    <text evidence="4">Amino-acid biosynthesis; L-leucine biosynthesis; L-leucine from 3-methyl-2-oxobutanoate: step 4/4.</text>
</comment>
<comment type="catalytic activity">
    <reaction evidence="13">
        <text>L-isoleucine + 2-oxoglutarate = (S)-3-methyl-2-oxopentanoate + L-glutamate</text>
        <dbReference type="Rhea" id="RHEA:24801"/>
        <dbReference type="ChEBI" id="CHEBI:16810"/>
        <dbReference type="ChEBI" id="CHEBI:29985"/>
        <dbReference type="ChEBI" id="CHEBI:35146"/>
        <dbReference type="ChEBI" id="CHEBI:58045"/>
        <dbReference type="EC" id="2.6.1.42"/>
    </reaction>
</comment>
<dbReference type="Pfam" id="PF01063">
    <property type="entry name" value="Aminotran_4"/>
    <property type="match status" value="1"/>
</dbReference>
<comment type="catalytic activity">
    <reaction evidence="14">
        <text>L-leucine + 2-oxoglutarate = 4-methyl-2-oxopentanoate + L-glutamate</text>
        <dbReference type="Rhea" id="RHEA:18321"/>
        <dbReference type="ChEBI" id="CHEBI:16810"/>
        <dbReference type="ChEBI" id="CHEBI:17865"/>
        <dbReference type="ChEBI" id="CHEBI:29985"/>
        <dbReference type="ChEBI" id="CHEBI:57427"/>
        <dbReference type="EC" id="2.6.1.42"/>
    </reaction>
</comment>
<keyword evidence="10" id="KW-0663">Pyridoxal phosphate</keyword>
<dbReference type="PANTHER" id="PTHR11825">
    <property type="entry name" value="SUBGROUP IIII AMINOTRANSFERASE"/>
    <property type="match status" value="1"/>
</dbReference>
<dbReference type="InterPro" id="IPR036038">
    <property type="entry name" value="Aminotransferase-like"/>
</dbReference>
<dbReference type="PANTHER" id="PTHR11825:SF44">
    <property type="entry name" value="BRANCHED-CHAIN-AMINO-ACID AMINOTRANSFERASE"/>
    <property type="match status" value="1"/>
</dbReference>
<evidence type="ECO:0000313" key="16">
    <source>
        <dbReference type="Proteomes" id="UP000634229"/>
    </source>
</evidence>
<proteinExistence type="inferred from homology"/>
<dbReference type="RefSeq" id="WP_201880462.1">
    <property type="nucleotide sequence ID" value="NZ_JAERRF010000025.1"/>
</dbReference>
<dbReference type="InterPro" id="IPR005786">
    <property type="entry name" value="B_amino_transII"/>
</dbReference>
<comment type="catalytic activity">
    <reaction evidence="12">
        <text>L-valine + 2-oxoglutarate = 3-methyl-2-oxobutanoate + L-glutamate</text>
        <dbReference type="Rhea" id="RHEA:24813"/>
        <dbReference type="ChEBI" id="CHEBI:11851"/>
        <dbReference type="ChEBI" id="CHEBI:16810"/>
        <dbReference type="ChEBI" id="CHEBI:29985"/>
        <dbReference type="ChEBI" id="CHEBI:57762"/>
        <dbReference type="EC" id="2.6.1.42"/>
    </reaction>
</comment>
<evidence type="ECO:0000256" key="2">
    <source>
        <dbReference type="ARBA" id="ARBA00004824"/>
    </source>
</evidence>
<keyword evidence="16" id="KW-1185">Reference proteome</keyword>
<dbReference type="InterPro" id="IPR001544">
    <property type="entry name" value="Aminotrans_IV"/>
</dbReference>
<comment type="similarity">
    <text evidence="5">Belongs to the class-IV pyridoxal-phosphate-dependent aminotransferase family.</text>
</comment>
<keyword evidence="7 15" id="KW-0032">Aminotransferase</keyword>